<dbReference type="RefSeq" id="WP_013719997.1">
    <property type="nucleotide sequence ID" value="NC_015416.1"/>
</dbReference>
<reference evidence="2 3" key="1">
    <citation type="journal article" date="2011" name="J. Bacteriol.">
        <title>Complete genome sequence of Methanosaeta concilii, a specialist in aceticlastic methanogenesis.</title>
        <authorList>
            <person name="Barber R.D."/>
            <person name="Zhang L."/>
            <person name="Harnack M."/>
            <person name="Olson M.V."/>
            <person name="Kaul R."/>
            <person name="Ingram-Smith C."/>
            <person name="Smith K.S."/>
        </authorList>
    </citation>
    <scope>NUCLEOTIDE SEQUENCE [LARGE SCALE GENOMIC DNA]</scope>
    <source>
        <strain evidence="3">ATCC 5969 / DSM 3671 / JCM 10134 / NBRC 103675 / OCM 69 / GP-6</strain>
    </source>
</reference>
<evidence type="ECO:0000313" key="3">
    <source>
        <dbReference type="Proteomes" id="UP000007807"/>
    </source>
</evidence>
<keyword evidence="3" id="KW-1185">Reference proteome</keyword>
<dbReference type="PANTHER" id="PTHR34236">
    <property type="entry name" value="DIMETHYL SULFOXIDE REDUCTASE TRANSCRIPTIONAL ACTIVATOR"/>
    <property type="match status" value="1"/>
</dbReference>
<organism evidence="2 3">
    <name type="scientific">Methanothrix soehngenii (strain ATCC 5969 / DSM 3671 / JCM 10134 / NBRC 103675 / OCM 69 / GP-6)</name>
    <name type="common">Methanosaeta concilii</name>
    <dbReference type="NCBI Taxonomy" id="990316"/>
    <lineage>
        <taxon>Archaea</taxon>
        <taxon>Methanobacteriati</taxon>
        <taxon>Methanobacteriota</taxon>
        <taxon>Stenosarchaea group</taxon>
        <taxon>Methanomicrobia</taxon>
        <taxon>Methanotrichales</taxon>
        <taxon>Methanotrichaceae</taxon>
        <taxon>Methanothrix</taxon>
    </lineage>
</organism>
<proteinExistence type="predicted"/>
<dbReference type="EMBL" id="CP002565">
    <property type="protein sequence ID" value="AEB68968.1"/>
    <property type="molecule type" value="Genomic_DNA"/>
</dbReference>
<dbReference type="STRING" id="990316.MCON_2541"/>
<gene>
    <name evidence="2" type="ordered locus">MCON_2541</name>
</gene>
<dbReference type="InterPro" id="IPR007050">
    <property type="entry name" value="HTH_bacterioopsin"/>
</dbReference>
<dbReference type="Pfam" id="PF04967">
    <property type="entry name" value="HTH_10"/>
    <property type="match status" value="1"/>
</dbReference>
<sequence>MRKATVELVPQPFLKDLLHDYFEKIEYAEILQMIRLDFDRDIKTAIVRCIMRDGYSPEDLPYPPGIEVMDVLKVDGKEAICLMRGGVPDELRLMFKEFDLELIWDLPTYFTSEKLVYTVIGDQPNLKRFFERIRFLGEIKSISCQRASYQHYDVLSCLTNRQRDILIKAKKGGYYDYPRRINADQLAERLGIGKSATVEHLRKAEGRIISHIFSGY</sequence>
<name>F4BZ21_METSG</name>
<feature type="domain" description="HTH bat-type" evidence="1">
    <location>
        <begin position="158"/>
        <end position="209"/>
    </location>
</feature>
<dbReference type="HOGENOM" id="CLU_085260_0_0_2"/>
<dbReference type="KEGG" id="mcj:MCON_2541"/>
<dbReference type="OrthoDB" id="165911at2157"/>
<evidence type="ECO:0000259" key="1">
    <source>
        <dbReference type="Pfam" id="PF04967"/>
    </source>
</evidence>
<dbReference type="InParanoid" id="F4BZ21"/>
<dbReference type="GeneID" id="10461921"/>
<dbReference type="Proteomes" id="UP000007807">
    <property type="component" value="Chromosome"/>
</dbReference>
<evidence type="ECO:0000313" key="2">
    <source>
        <dbReference type="EMBL" id="AEB68968.1"/>
    </source>
</evidence>
<protein>
    <submittedName>
        <fullName evidence="2">HTH DNA binding domain protein</fullName>
    </submittedName>
</protein>
<accession>F4BZ21</accession>
<dbReference type="AlphaFoldDB" id="F4BZ21"/>
<dbReference type="PANTHER" id="PTHR34236:SF1">
    <property type="entry name" value="DIMETHYL SULFOXIDE REDUCTASE TRANSCRIPTIONAL ACTIVATOR"/>
    <property type="match status" value="1"/>
</dbReference>